<evidence type="ECO:0000313" key="1">
    <source>
        <dbReference type="EMBL" id="BAH93040.1"/>
    </source>
</evidence>
<dbReference type="KEGG" id="dosa:Os05g0268700"/>
<sequence>MAASGSAARIGHGLALQEVLKEYERLARPV</sequence>
<reference evidence="2" key="2">
    <citation type="journal article" date="2008" name="Nucleic Acids Res.">
        <title>The rice annotation project database (RAP-DB): 2008 update.</title>
        <authorList>
            <consortium name="The rice annotation project (RAP)"/>
        </authorList>
    </citation>
    <scope>GENOME REANNOTATION</scope>
    <source>
        <strain evidence="2">cv. Nipponbare</strain>
    </source>
</reference>
<evidence type="ECO:0000313" key="2">
    <source>
        <dbReference type="Proteomes" id="UP000000763"/>
    </source>
</evidence>
<dbReference type="EMBL" id="AP008211">
    <property type="protein sequence ID" value="BAH93040.1"/>
    <property type="molecule type" value="Genomic_DNA"/>
</dbReference>
<name>C7J221_ORYSJ</name>
<accession>C7J221</accession>
<proteinExistence type="predicted"/>
<organism evidence="1 2">
    <name type="scientific">Oryza sativa subsp. japonica</name>
    <name type="common">Rice</name>
    <dbReference type="NCBI Taxonomy" id="39947"/>
    <lineage>
        <taxon>Eukaryota</taxon>
        <taxon>Viridiplantae</taxon>
        <taxon>Streptophyta</taxon>
        <taxon>Embryophyta</taxon>
        <taxon>Tracheophyta</taxon>
        <taxon>Spermatophyta</taxon>
        <taxon>Magnoliopsida</taxon>
        <taxon>Liliopsida</taxon>
        <taxon>Poales</taxon>
        <taxon>Poaceae</taxon>
        <taxon>BOP clade</taxon>
        <taxon>Oryzoideae</taxon>
        <taxon>Oryzeae</taxon>
        <taxon>Oryzinae</taxon>
        <taxon>Oryza</taxon>
        <taxon>Oryza sativa</taxon>
    </lineage>
</organism>
<dbReference type="Proteomes" id="UP000000763">
    <property type="component" value="Chromosome 5"/>
</dbReference>
<protein>
    <submittedName>
        <fullName evidence="1">Os05g0268700 protein</fullName>
    </submittedName>
</protein>
<gene>
    <name evidence="1" type="ordered locus">Os05g0268700</name>
</gene>
<reference evidence="1 2" key="1">
    <citation type="journal article" date="2005" name="Nature">
        <title>The map-based sequence of the rice genome.</title>
        <authorList>
            <consortium name="International rice genome sequencing project (IRGSP)"/>
            <person name="Matsumoto T."/>
            <person name="Wu J."/>
            <person name="Kanamori H."/>
            <person name="Katayose Y."/>
            <person name="Fujisawa M."/>
            <person name="Namiki N."/>
            <person name="Mizuno H."/>
            <person name="Yamamoto K."/>
            <person name="Antonio B.A."/>
            <person name="Baba T."/>
            <person name="Sakata K."/>
            <person name="Nagamura Y."/>
            <person name="Aoki H."/>
            <person name="Arikawa K."/>
            <person name="Arita K."/>
            <person name="Bito T."/>
            <person name="Chiden Y."/>
            <person name="Fujitsuka N."/>
            <person name="Fukunaka R."/>
            <person name="Hamada M."/>
            <person name="Harada C."/>
            <person name="Hayashi A."/>
            <person name="Hijishita S."/>
            <person name="Honda M."/>
            <person name="Hosokawa S."/>
            <person name="Ichikawa Y."/>
            <person name="Idonuma A."/>
            <person name="Iijima M."/>
            <person name="Ikeda M."/>
            <person name="Ikeno M."/>
            <person name="Ito K."/>
            <person name="Ito S."/>
            <person name="Ito T."/>
            <person name="Ito Y."/>
            <person name="Ito Y."/>
            <person name="Iwabuchi A."/>
            <person name="Kamiya K."/>
            <person name="Karasawa W."/>
            <person name="Kurita K."/>
            <person name="Katagiri S."/>
            <person name="Kikuta A."/>
            <person name="Kobayashi H."/>
            <person name="Kobayashi N."/>
            <person name="Machita K."/>
            <person name="Maehara T."/>
            <person name="Masukawa M."/>
            <person name="Mizubayashi T."/>
            <person name="Mukai Y."/>
            <person name="Nagasaki H."/>
            <person name="Nagata Y."/>
            <person name="Naito S."/>
            <person name="Nakashima M."/>
            <person name="Nakama Y."/>
            <person name="Nakamichi Y."/>
            <person name="Nakamura M."/>
            <person name="Meguro A."/>
            <person name="Negishi M."/>
            <person name="Ohta I."/>
            <person name="Ohta T."/>
            <person name="Okamoto M."/>
            <person name="Ono N."/>
            <person name="Saji S."/>
            <person name="Sakaguchi M."/>
            <person name="Sakai K."/>
            <person name="Shibata M."/>
            <person name="Shimokawa T."/>
            <person name="Song J."/>
            <person name="Takazaki Y."/>
            <person name="Terasawa K."/>
            <person name="Tsugane M."/>
            <person name="Tsuji K."/>
            <person name="Ueda S."/>
            <person name="Waki K."/>
            <person name="Yamagata H."/>
            <person name="Yamamoto M."/>
            <person name="Yamamoto S."/>
            <person name="Yamane H."/>
            <person name="Yoshiki S."/>
            <person name="Yoshihara R."/>
            <person name="Yukawa K."/>
            <person name="Zhong H."/>
            <person name="Yano M."/>
            <person name="Yuan Q."/>
            <person name="Ouyang S."/>
            <person name="Liu J."/>
            <person name="Jones K.M."/>
            <person name="Gansberger K."/>
            <person name="Moffat K."/>
            <person name="Hill J."/>
            <person name="Bera J."/>
            <person name="Fadrosh D."/>
            <person name="Jin S."/>
            <person name="Johri S."/>
            <person name="Kim M."/>
            <person name="Overton L."/>
            <person name="Reardon M."/>
            <person name="Tsitrin T."/>
            <person name="Vuong H."/>
            <person name="Weaver B."/>
            <person name="Ciecko A."/>
            <person name="Tallon L."/>
            <person name="Jackson J."/>
            <person name="Pai G."/>
            <person name="Aken S.V."/>
            <person name="Utterback T."/>
            <person name="Reidmuller S."/>
            <person name="Feldblyum T."/>
            <person name="Hsiao J."/>
            <person name="Zismann V."/>
            <person name="Iobst S."/>
            <person name="de Vazeille A.R."/>
            <person name="Buell C.R."/>
            <person name="Ying K."/>
            <person name="Li Y."/>
            <person name="Lu T."/>
            <person name="Huang Y."/>
            <person name="Zhao Q."/>
            <person name="Feng Q."/>
            <person name="Zhang L."/>
            <person name="Zhu J."/>
            <person name="Weng Q."/>
            <person name="Mu J."/>
            <person name="Lu Y."/>
            <person name="Fan D."/>
            <person name="Liu Y."/>
            <person name="Guan J."/>
            <person name="Zhang Y."/>
            <person name="Yu S."/>
            <person name="Liu X."/>
            <person name="Zhang Y."/>
            <person name="Hong G."/>
            <person name="Han B."/>
            <person name="Choisne N."/>
            <person name="Demange N."/>
            <person name="Orjeda G."/>
            <person name="Samain S."/>
            <person name="Cattolico L."/>
            <person name="Pelletier E."/>
            <person name="Couloux A."/>
            <person name="Segurens B."/>
            <person name="Wincker P."/>
            <person name="D'Hont A."/>
            <person name="Scarpelli C."/>
            <person name="Weissenbach J."/>
            <person name="Salanoubat M."/>
            <person name="Quetier F."/>
            <person name="Yu Y."/>
            <person name="Kim H.R."/>
            <person name="Rambo T."/>
            <person name="Currie J."/>
            <person name="Collura K."/>
            <person name="Luo M."/>
            <person name="Yang T."/>
            <person name="Ammiraju J.S.S."/>
            <person name="Engler F."/>
            <person name="Soderlund C."/>
            <person name="Wing R.A."/>
            <person name="Palmer L.E."/>
            <person name="de la Bastide M."/>
            <person name="Spiegel L."/>
            <person name="Nascimento L."/>
            <person name="Zutavern T."/>
            <person name="O'Shaughnessy A."/>
            <person name="Dike S."/>
            <person name="Dedhia N."/>
            <person name="Preston R."/>
            <person name="Balija V."/>
            <person name="McCombie W.R."/>
            <person name="Chow T."/>
            <person name="Chen H."/>
            <person name="Chung M."/>
            <person name="Chen C."/>
            <person name="Shaw J."/>
            <person name="Wu H."/>
            <person name="Hsiao K."/>
            <person name="Chao Y."/>
            <person name="Chu M."/>
            <person name="Cheng C."/>
            <person name="Hour A."/>
            <person name="Lee P."/>
            <person name="Lin S."/>
            <person name="Lin Y."/>
            <person name="Liou J."/>
            <person name="Liu S."/>
            <person name="Hsing Y."/>
            <person name="Raghuvanshi S."/>
            <person name="Mohanty A."/>
            <person name="Bharti A.K."/>
            <person name="Gaur A."/>
            <person name="Gupta V."/>
            <person name="Kumar D."/>
            <person name="Ravi V."/>
            <person name="Vij S."/>
            <person name="Kapur A."/>
            <person name="Khurana P."/>
            <person name="Khurana P."/>
            <person name="Khurana J.P."/>
            <person name="Tyagi A.K."/>
            <person name="Gaikwad K."/>
            <person name="Singh A."/>
            <person name="Dalal V."/>
            <person name="Srivastava S."/>
            <person name="Dixit A."/>
            <person name="Pal A.K."/>
            <person name="Ghazi I.A."/>
            <person name="Yadav M."/>
            <person name="Pandit A."/>
            <person name="Bhargava A."/>
            <person name="Sureshbabu K."/>
            <person name="Batra K."/>
            <person name="Sharma T.R."/>
            <person name="Mohapatra T."/>
            <person name="Singh N.K."/>
            <person name="Messing J."/>
            <person name="Nelson A.B."/>
            <person name="Fuks G."/>
            <person name="Kavchok S."/>
            <person name="Keizer G."/>
            <person name="Linton E."/>
            <person name="Llaca V."/>
            <person name="Song R."/>
            <person name="Tanyolac B."/>
            <person name="Young S."/>
            <person name="Ho-Il K."/>
            <person name="Hahn J.H."/>
            <person name="Sangsakoo G."/>
            <person name="Vanavichit A."/>
            <person name="de Mattos Luiz.A.T."/>
            <person name="Zimmer P.D."/>
            <person name="Malone G."/>
            <person name="Dellagostin O."/>
            <person name="de Oliveira A.C."/>
            <person name="Bevan M."/>
            <person name="Bancroft I."/>
            <person name="Minx P."/>
            <person name="Cordum H."/>
            <person name="Wilson R."/>
            <person name="Cheng Z."/>
            <person name="Jin W."/>
            <person name="Jiang J."/>
            <person name="Leong S.A."/>
            <person name="Iwama H."/>
            <person name="Gojobori T."/>
            <person name="Itoh T."/>
            <person name="Niimura Y."/>
            <person name="Fujii Y."/>
            <person name="Habara T."/>
            <person name="Sakai H."/>
            <person name="Sato Y."/>
            <person name="Wilson G."/>
            <person name="Kumar K."/>
            <person name="McCouch S."/>
            <person name="Juretic N."/>
            <person name="Hoen D."/>
            <person name="Wright S."/>
            <person name="Bruskiewich R."/>
            <person name="Bureau T."/>
            <person name="Miyao A."/>
            <person name="Hirochika H."/>
            <person name="Nishikawa T."/>
            <person name="Kadowaki K."/>
            <person name="Sugiura M."/>
            <person name="Burr B."/>
            <person name="Sasaki T."/>
        </authorList>
    </citation>
    <scope>NUCLEOTIDE SEQUENCE [LARGE SCALE GENOMIC DNA]</scope>
    <source>
        <strain evidence="2">cv. Nipponbare</strain>
    </source>
</reference>
<dbReference type="AlphaFoldDB" id="C7J221"/>